<evidence type="ECO:0000313" key="4">
    <source>
        <dbReference type="EMBL" id="CAB4156439.1"/>
    </source>
</evidence>
<keyword evidence="2" id="KW-1133">Transmembrane helix</keyword>
<dbReference type="EMBL" id="LR798362">
    <property type="protein sequence ID" value="CAB5226888.1"/>
    <property type="molecule type" value="Genomic_DNA"/>
</dbReference>
<accession>A0A6J5S8M8</accession>
<evidence type="ECO:0000256" key="2">
    <source>
        <dbReference type="SAM" id="Phobius"/>
    </source>
</evidence>
<feature type="compositionally biased region" description="Acidic residues" evidence="1">
    <location>
        <begin position="380"/>
        <end position="391"/>
    </location>
</feature>
<dbReference type="EMBL" id="LR796804">
    <property type="protein sequence ID" value="CAB4167277.1"/>
    <property type="molecule type" value="Genomic_DNA"/>
</dbReference>
<feature type="region of interest" description="Disordered" evidence="1">
    <location>
        <begin position="374"/>
        <end position="434"/>
    </location>
</feature>
<feature type="region of interest" description="Disordered" evidence="1">
    <location>
        <begin position="910"/>
        <end position="934"/>
    </location>
</feature>
<feature type="compositionally biased region" description="Polar residues" evidence="1">
    <location>
        <begin position="617"/>
        <end position="639"/>
    </location>
</feature>
<evidence type="ECO:0000313" key="8">
    <source>
        <dbReference type="EMBL" id="CAB4195837.1"/>
    </source>
</evidence>
<dbReference type="EMBL" id="LR797024">
    <property type="protein sequence ID" value="CAB4181257.1"/>
    <property type="molecule type" value="Genomic_DNA"/>
</dbReference>
<dbReference type="NCBIfam" id="NF032893">
    <property type="entry name" value="tail-700"/>
    <property type="match status" value="1"/>
</dbReference>
<dbReference type="EMBL" id="LR797356">
    <property type="protein sequence ID" value="CAB4205232.1"/>
    <property type="molecule type" value="Genomic_DNA"/>
</dbReference>
<organism evidence="9">
    <name type="scientific">uncultured Caudovirales phage</name>
    <dbReference type="NCBI Taxonomy" id="2100421"/>
    <lineage>
        <taxon>Viruses</taxon>
        <taxon>Duplodnaviria</taxon>
        <taxon>Heunggongvirae</taxon>
        <taxon>Uroviricota</taxon>
        <taxon>Caudoviricetes</taxon>
        <taxon>Peduoviridae</taxon>
        <taxon>Maltschvirus</taxon>
        <taxon>Maltschvirus maltsch</taxon>
    </lineage>
</organism>
<dbReference type="EMBL" id="LR796643">
    <property type="protein sequence ID" value="CAB4156439.1"/>
    <property type="molecule type" value="Genomic_DNA"/>
</dbReference>
<evidence type="ECO:0000313" key="10">
    <source>
        <dbReference type="EMBL" id="CAB4221698.1"/>
    </source>
</evidence>
<name>A0A6J5S8M8_9CAUD</name>
<protein>
    <recommendedName>
        <fullName evidence="3">Large polyvalent protein-associated domain-containing protein</fullName>
    </recommendedName>
</protein>
<feature type="compositionally biased region" description="Basic residues" evidence="1">
    <location>
        <begin position="919"/>
        <end position="928"/>
    </location>
</feature>
<dbReference type="EMBL" id="LR796827">
    <property type="protein sequence ID" value="CAB4168454.1"/>
    <property type="molecule type" value="Genomic_DNA"/>
</dbReference>
<evidence type="ECO:0000256" key="1">
    <source>
        <dbReference type="SAM" id="MobiDB-lite"/>
    </source>
</evidence>
<evidence type="ECO:0000313" key="11">
    <source>
        <dbReference type="EMBL" id="CAB5226888.1"/>
    </source>
</evidence>
<gene>
    <name evidence="7" type="ORF">UFOVP1058_23</name>
    <name evidence="8" type="ORF">UFOVP1289_47</name>
    <name evidence="9" type="ORF">UFOVP1410_39</name>
    <name evidence="11" type="ORF">UFOVP1514_62</name>
    <name evidence="10" type="ORF">UFOVP1642_5</name>
    <name evidence="4" type="ORF">UFOVP656_57</name>
    <name evidence="5" type="ORF">UFOVP857_10</name>
    <name evidence="6" type="ORF">UFOVP879_36</name>
</gene>
<keyword evidence="2" id="KW-0472">Membrane</keyword>
<feature type="compositionally biased region" description="Basic and acidic residues" evidence="1">
    <location>
        <begin position="53"/>
        <end position="62"/>
    </location>
</feature>
<dbReference type="EMBL" id="LR797234">
    <property type="protein sequence ID" value="CAB4195837.1"/>
    <property type="molecule type" value="Genomic_DNA"/>
</dbReference>
<feature type="domain" description="Large polyvalent protein-associated" evidence="3">
    <location>
        <begin position="1297"/>
        <end position="1462"/>
    </location>
</feature>
<feature type="compositionally biased region" description="Low complexity" evidence="1">
    <location>
        <begin position="418"/>
        <end position="431"/>
    </location>
</feature>
<feature type="region of interest" description="Disordered" evidence="1">
    <location>
        <begin position="51"/>
        <end position="71"/>
    </location>
</feature>
<evidence type="ECO:0000313" key="9">
    <source>
        <dbReference type="EMBL" id="CAB4205232.1"/>
    </source>
</evidence>
<feature type="compositionally biased region" description="Low complexity" evidence="1">
    <location>
        <begin position="596"/>
        <end position="613"/>
    </location>
</feature>
<dbReference type="InterPro" id="IPR041639">
    <property type="entry name" value="LPD39"/>
</dbReference>
<dbReference type="Pfam" id="PF18858">
    <property type="entry name" value="LPD39"/>
    <property type="match status" value="1"/>
</dbReference>
<sequence length="2257" mass="241493">MQQPAVGDVLEGYRFRGGNPNQQENWEPLAASIPSPTPGTVLEGYIFLGGDPNKQENWKPEGQEAEEPAEEPTFVERNIPGGGLIASAADLPINFAQGVVGFGKGVTDLAGAGNPVSNALGSATQYLQSITSAQSREDFAEARRLTDEAEGKGVWEEIKANARAIGVAPLDFLSRAAGSTVPAIVAGALASTPVGASVLAAGVGLASGVGAAKGDIYDVTKQELAKAGVAPEEVEAAAQEAQSYGGENLDLIALGGAIGAIAARSGVEPAVGRAIMQRISARTGATVAAKEAAERTVKGLGTTGLKRAAEESITEGFQGGQEKFAQNIALQRQGFDVPTFRGVAGQATQEGILGGVLGGGSGVLEARVNNAQINRGGREEEADAEEEEADAEREAGVVTPTPRSAQARAEAAMDLNSQAEQQAQQAQQLQEQQDRSKTLYDRAVELLPTLGGAVSAKSLHEALKTSVGPEVKYNEVLPILGQLATNGRIGEPDKKTMKRPVLVSAAQGSLDLNQVAPTVAPGLEKVIPENAELQGAVDAKAGLPTAAPVAAPVTTPVAAPGAAPVAAPVVSSASAPVGDPSTQGELDLGPSRFTLSPAASPAASPAGSPAGSPVVDPSTQGELDFSQTAPPTPEDVTTNDIHDIAASKGIKSDDDPVFMARTKERYGVEKLDDLSAEDRADYASYLLTEAPTSDGFNIPAGADMTVTPNVGDMEAALSDIGNLRRLHNTFASLSPQEAPALVKTGMLPAIQKTIASVKTALKSQPYAARVAEETEEQAAASAADQEASPVGNNIQWALRDAQRAAGRGNFQEALEHLEALEDIATREDYAAEAAKNDPKLVENTFAPAPHETRSPAFFSRAVGVVREAGKVNVTGLAQSLGVPVRAARDLVARMEAAGVVKKRNKGWDVTPTETVGAPAKRKQTKGRTFKTVAEADRAAADRRIAEEQAKGVAERDAALGPTVYNRGETKTTLMSKSIGEDPPTEESSRWQGLVEGKTLRQVAGILASEGSPVTRLIAKRVEVLIRALENIGVTFSFHVAHEDDLIPARLKYARGITRMEAGQIRIAVWVNGADLKNKVGTSERTLLHELLHAVTMGAIDIGKYNLVSGTALGTAVRDLIAVRTAVIKHFNARVAASEAGGPPLTEFEQAIYDERVNAVADSDEVLVWALTHPDMQAYLETIPYKGAGSAWSAFVRAVRTLLGLTPAADTALSEVLRVGDILLSTDPKTVGGYRNKIFPGSKTTPQREAAQVSQRTAGLMASSNLAAVTTLDKIKSIRSFKDAYELADTLWSGLDMDGKKLLLQALPTRDILRLIKKYTPAIVYDEAAALYRKIQALIVERGRLMKVGMKTAERWEQYDSLGTAAQQALWNAMNFSTLYRVDPSTAPNAAAFLAKEQAASGVIGHKPGRMDEVKDVYEFWNEAGKYGKGVYNGQAIYKEVRDSYIATLDAQERLLLAIINGSAASDKQTMMTSLQVKFQEVRQLAPYFPLSRDGQYGFIHGKGDDRVVVLRETVAARNIAMADYAKSKGTSTRDMIANDGLKVINNAEEKKKQITEAPGLLKDILAHLDKSGGTLDPDAVKKMKEDVYEMFLMTLPDSDMRKKFLPRKGTGGFNPDARRAFLKHVHASSYQLARLEYSGEVRNAISQMKGTLKANPNQSQIKPFLDRMEARARAEIEPKSQDDYSFLDKVADVGTQASFFMMLTSMKTALINLTQLPIVGANVLGGRFGYGKTTAMMAKYLKLSNTFGVSERVTTPLGATENQFRMPSVEYSKMMQTPRMRAAFEAGVAQDIFEKTYLMALAGGRSTPSGTESSALTKGFRVGMNVITGGLHHVERISREIMYMSTYELSYNENIAKGMSAKDAQAAAIEDAVELTTEAMFDYSQSNKPELMRNPVGRLAFQFMTFPMQMISLLVRNAHGSFATLPPSEKKRARSVFFGVLGVTFMFAGMSGMPGMGLVLGMLDGLRDVFRGDDEDDDDELDPLSDNSLEYWLREVWIPQTFGPDSDIAKALGLSATASKLVEQSLISGPISALTGADFSGSVGLDNLIYHSDQSGNTNKEDYYQGVVGALLGPTGALGAQIASAMDDFGNDDTSRGMEKLFPAFFKGLVRATRLASEGNLTRTGAEIKSAEYYTTGKLALQIIGFGDTEVNQIQKANSLAKSVQAEDAQKKSSLLNRMDKLLSKYKRDQTPEAEAAIDADIDAVYDEIEQYNRRSPDPITRADIRASQDEREKARGRAVYGLVLPKPFARYLRDRQ</sequence>
<feature type="transmembrane region" description="Helical" evidence="2">
    <location>
        <begin position="1936"/>
        <end position="1963"/>
    </location>
</feature>
<feature type="region of interest" description="Disordered" evidence="1">
    <location>
        <begin position="572"/>
        <end position="639"/>
    </location>
</feature>
<proteinExistence type="predicted"/>
<evidence type="ECO:0000313" key="7">
    <source>
        <dbReference type="EMBL" id="CAB4181257.1"/>
    </source>
</evidence>
<keyword evidence="2" id="KW-0812">Transmembrane</keyword>
<dbReference type="EMBL" id="LR797506">
    <property type="protein sequence ID" value="CAB4221698.1"/>
    <property type="molecule type" value="Genomic_DNA"/>
</dbReference>
<reference evidence="9" key="1">
    <citation type="submission" date="2020-05" db="EMBL/GenBank/DDBJ databases">
        <authorList>
            <person name="Chiriac C."/>
            <person name="Salcher M."/>
            <person name="Ghai R."/>
            <person name="Kavagutti S V."/>
        </authorList>
    </citation>
    <scope>NUCLEOTIDE SEQUENCE</scope>
</reference>
<evidence type="ECO:0000313" key="5">
    <source>
        <dbReference type="EMBL" id="CAB4167277.1"/>
    </source>
</evidence>
<evidence type="ECO:0000313" key="6">
    <source>
        <dbReference type="EMBL" id="CAB4168454.1"/>
    </source>
</evidence>
<evidence type="ECO:0000259" key="3">
    <source>
        <dbReference type="Pfam" id="PF18858"/>
    </source>
</evidence>